<feature type="transmembrane region" description="Helical" evidence="1">
    <location>
        <begin position="126"/>
        <end position="153"/>
    </location>
</feature>
<feature type="transmembrane region" description="Helical" evidence="1">
    <location>
        <begin position="6"/>
        <end position="22"/>
    </location>
</feature>
<feature type="transmembrane region" description="Helical" evidence="1">
    <location>
        <begin position="84"/>
        <end position="106"/>
    </location>
</feature>
<keyword evidence="1" id="KW-0472">Membrane</keyword>
<name>A0A2P1CML5_9HEMI</name>
<keyword evidence="1" id="KW-0812">Transmembrane</keyword>
<proteinExistence type="predicted"/>
<sequence>MYWLALMLYSSMVTLAMLLLGLKHPLSMGMILVLQTMIIAMTSGIMLNNFFFSYIIVIIMLSGALVLFIYMASVASNEKFKTSLTMMITFMIMFTTSMWLISYFTGQEEFPGNSNMNYSVITLMKLFNTLSAYLTLTMIFYLLMTMIITSYIAGNSEGPLRMKTYE</sequence>
<dbReference type="EMBL" id="MF173929">
    <property type="protein sequence ID" value="AVJ52571.1"/>
    <property type="molecule type" value="Genomic_DNA"/>
</dbReference>
<geneLocation type="mitochondrion" evidence="2"/>
<evidence type="ECO:0000313" key="2">
    <source>
        <dbReference type="EMBL" id="AVJ52571.1"/>
    </source>
</evidence>
<keyword evidence="2" id="KW-0496">Mitochondrion</keyword>
<feature type="transmembrane region" description="Helical" evidence="1">
    <location>
        <begin position="52"/>
        <end position="72"/>
    </location>
</feature>
<accession>A0A2P1CML5</accession>
<dbReference type="AlphaFoldDB" id="A0A2P1CML5"/>
<evidence type="ECO:0000256" key="1">
    <source>
        <dbReference type="SAM" id="Phobius"/>
    </source>
</evidence>
<reference evidence="2" key="1">
    <citation type="journal article" date="2018" name="Cladistics">
        <title>Phylogeny and the colourful history of jewel bugs (Insecta: Hemiptera: Scutelleridae).</title>
        <authorList>
            <person name="Wu Y."/>
            <person name="Redei D."/>
            <person name="Eger J."/>
            <person name="Wang Y."/>
            <person name="Wu H."/>
            <person name="Carapezza A."/>
            <person name="Kment P."/>
            <person name="Cai B."/>
            <person name="Sun X."/>
            <person name="Guo P."/>
            <person name="Luo J."/>
            <person name="Xie Q."/>
        </authorList>
    </citation>
    <scope>NUCLEOTIDE SEQUENCE</scope>
</reference>
<protein>
    <submittedName>
        <fullName evidence="2">NADH dehydrogenase subunit 6</fullName>
    </submittedName>
</protein>
<organism evidence="2">
    <name type="scientific">Diolcus irroratus</name>
    <dbReference type="NCBI Taxonomy" id="2080391"/>
    <lineage>
        <taxon>Eukaryota</taxon>
        <taxon>Metazoa</taxon>
        <taxon>Ecdysozoa</taxon>
        <taxon>Arthropoda</taxon>
        <taxon>Hexapoda</taxon>
        <taxon>Insecta</taxon>
        <taxon>Pterygota</taxon>
        <taxon>Neoptera</taxon>
        <taxon>Paraneoptera</taxon>
        <taxon>Hemiptera</taxon>
        <taxon>Heteroptera</taxon>
        <taxon>Panheteroptera</taxon>
        <taxon>Pentatomomorpha</taxon>
        <taxon>Pentatomoidea</taxon>
        <taxon>Scutelleridae</taxon>
        <taxon>Pachycorinae</taxon>
        <taxon>Diolcus</taxon>
    </lineage>
</organism>
<keyword evidence="1" id="KW-1133">Transmembrane helix</keyword>
<feature type="transmembrane region" description="Helical" evidence="1">
    <location>
        <begin position="29"/>
        <end position="46"/>
    </location>
</feature>
<gene>
    <name evidence="2" type="primary">ND6</name>
</gene>